<sequence>MLGANHPSYIWYAADPANNKGSEAAANAAGIKVMGQDLSAACWQANMGRQPAVDPQQTLNTCTEKWQVTEKLQTCELFFTSVRNLKLKRPPPSARRASSPERKNAVVAWAAHGA</sequence>
<evidence type="ECO:0000313" key="4">
    <source>
        <dbReference type="Proteomes" id="UP000254084"/>
    </source>
</evidence>
<organism evidence="2 5">
    <name type="scientific">Ectopseudomonas oleovorans</name>
    <name type="common">Pseudomonas oleovorans</name>
    <dbReference type="NCBI Taxonomy" id="301"/>
    <lineage>
        <taxon>Bacteria</taxon>
        <taxon>Pseudomonadati</taxon>
        <taxon>Pseudomonadota</taxon>
        <taxon>Gammaproteobacteria</taxon>
        <taxon>Pseudomonadales</taxon>
        <taxon>Pseudomonadaceae</taxon>
        <taxon>Ectopseudomonas</taxon>
    </lineage>
</organism>
<accession>A0A061D3Q1</accession>
<evidence type="ECO:0000313" key="5">
    <source>
        <dbReference type="Proteomes" id="UP000255303"/>
    </source>
</evidence>
<reference evidence="4 5" key="1">
    <citation type="submission" date="2018-06" db="EMBL/GenBank/DDBJ databases">
        <authorList>
            <consortium name="Pathogen Informatics"/>
            <person name="Doyle S."/>
        </authorList>
    </citation>
    <scope>NUCLEOTIDE SEQUENCE [LARGE SCALE GENOMIC DNA]</scope>
    <source>
        <strain evidence="2 5">NCTC10692</strain>
        <strain evidence="3 4">NCTC10860</strain>
    </source>
</reference>
<dbReference type="AlphaFoldDB" id="A0A061D3Q1"/>
<dbReference type="EMBL" id="UGUV01000002">
    <property type="protein sequence ID" value="SUD52551.1"/>
    <property type="molecule type" value="Genomic_DNA"/>
</dbReference>
<dbReference type="Proteomes" id="UP000255303">
    <property type="component" value="Unassembled WGS sequence"/>
</dbReference>
<dbReference type="Proteomes" id="UP000254084">
    <property type="component" value="Unassembled WGS sequence"/>
</dbReference>
<evidence type="ECO:0000256" key="1">
    <source>
        <dbReference type="SAM" id="MobiDB-lite"/>
    </source>
</evidence>
<evidence type="ECO:0000313" key="2">
    <source>
        <dbReference type="EMBL" id="SUD52551.1"/>
    </source>
</evidence>
<dbReference type="EMBL" id="UGUW01000004">
    <property type="protein sequence ID" value="SUD61123.1"/>
    <property type="molecule type" value="Genomic_DNA"/>
</dbReference>
<protein>
    <submittedName>
        <fullName evidence="2">Uncharacterized protein</fullName>
    </submittedName>
</protein>
<proteinExistence type="predicted"/>
<gene>
    <name evidence="2" type="ORF">NCTC10692_03037</name>
    <name evidence="3" type="ORF">NCTC10860_03491</name>
</gene>
<evidence type="ECO:0000313" key="3">
    <source>
        <dbReference type="EMBL" id="SUD61123.1"/>
    </source>
</evidence>
<name>A0A061D3Q1_ECTOL</name>
<accession>A0A379JWH1</accession>
<feature type="region of interest" description="Disordered" evidence="1">
    <location>
        <begin position="89"/>
        <end position="114"/>
    </location>
</feature>